<dbReference type="KEGG" id="tne:Tneu_0904"/>
<dbReference type="Proteomes" id="UP000001694">
    <property type="component" value="Chromosome"/>
</dbReference>
<dbReference type="SUPFAM" id="SSF53474">
    <property type="entry name" value="alpha/beta-Hydrolases"/>
    <property type="match status" value="1"/>
</dbReference>
<evidence type="ECO:0008006" key="3">
    <source>
        <dbReference type="Google" id="ProtNLM"/>
    </source>
</evidence>
<dbReference type="EMBL" id="CP001014">
    <property type="protein sequence ID" value="ACB39841.1"/>
    <property type="molecule type" value="Genomic_DNA"/>
</dbReference>
<accession>B1YDH8</accession>
<dbReference type="HOGENOM" id="CLU_1375587_0_0_2"/>
<evidence type="ECO:0000313" key="1">
    <source>
        <dbReference type="EMBL" id="ACB39841.1"/>
    </source>
</evidence>
<dbReference type="eggNOG" id="arCOG05706">
    <property type="taxonomic scope" value="Archaea"/>
</dbReference>
<reference evidence="1" key="1">
    <citation type="submission" date="2008-03" db="EMBL/GenBank/DDBJ databases">
        <title>Complete sequence of Thermoproteus neutrophilus V24Sta.</title>
        <authorList>
            <consortium name="US DOE Joint Genome Institute"/>
            <person name="Copeland A."/>
            <person name="Lucas S."/>
            <person name="Lapidus A."/>
            <person name="Glavina del Rio T."/>
            <person name="Dalin E."/>
            <person name="Tice H."/>
            <person name="Bruce D."/>
            <person name="Goodwin L."/>
            <person name="Pitluck S."/>
            <person name="Sims D."/>
            <person name="Brettin T."/>
            <person name="Detter J.C."/>
            <person name="Han C."/>
            <person name="Kuske C.R."/>
            <person name="Schmutz J."/>
            <person name="Larimer F."/>
            <person name="Land M."/>
            <person name="Hauser L."/>
            <person name="Kyrpides N."/>
            <person name="Mikhailova N."/>
            <person name="Biddle J.F."/>
            <person name="Zhang Z."/>
            <person name="Fitz-Gibbon S.T."/>
            <person name="Lowe T.M."/>
            <person name="Saltikov C."/>
            <person name="House C.H."/>
            <person name="Richardson P."/>
        </authorList>
    </citation>
    <scope>NUCLEOTIDE SEQUENCE [LARGE SCALE GENOMIC DNA]</scope>
    <source>
        <strain evidence="1">V24Sta</strain>
    </source>
</reference>
<gene>
    <name evidence="1" type="ordered locus">Tneu_0904</name>
</gene>
<dbReference type="STRING" id="444157.Tneu_0904"/>
<dbReference type="Pfam" id="PF00756">
    <property type="entry name" value="Esterase"/>
    <property type="match status" value="1"/>
</dbReference>
<dbReference type="InterPro" id="IPR050228">
    <property type="entry name" value="Carboxylesterase_BioH"/>
</dbReference>
<evidence type="ECO:0000313" key="2">
    <source>
        <dbReference type="Proteomes" id="UP000001694"/>
    </source>
</evidence>
<dbReference type="InterPro" id="IPR029058">
    <property type="entry name" value="AB_hydrolase_fold"/>
</dbReference>
<dbReference type="InterPro" id="IPR000801">
    <property type="entry name" value="Esterase-like"/>
</dbReference>
<keyword evidence="2" id="KW-1185">Reference proteome</keyword>
<dbReference type="PANTHER" id="PTHR43194:SF2">
    <property type="entry name" value="PEROXISOMAL MEMBRANE PROTEIN LPX1"/>
    <property type="match status" value="1"/>
</dbReference>
<dbReference type="Gene3D" id="3.40.50.1820">
    <property type="entry name" value="alpha/beta hydrolase"/>
    <property type="match status" value="1"/>
</dbReference>
<dbReference type="PANTHER" id="PTHR43194">
    <property type="entry name" value="HYDROLASE ALPHA/BETA FOLD FAMILY"/>
    <property type="match status" value="1"/>
</dbReference>
<dbReference type="AlphaFoldDB" id="B1YDH8"/>
<proteinExistence type="predicted"/>
<dbReference type="GeneID" id="6164343"/>
<organism evidence="1 2">
    <name type="scientific">Pyrobaculum neutrophilum (strain DSM 2338 / JCM 9278 / NBRC 100436 / V24Sta)</name>
    <name type="common">Thermoproteus neutrophilus</name>
    <dbReference type="NCBI Taxonomy" id="444157"/>
    <lineage>
        <taxon>Archaea</taxon>
        <taxon>Thermoproteota</taxon>
        <taxon>Thermoprotei</taxon>
        <taxon>Thermoproteales</taxon>
        <taxon>Thermoproteaceae</taxon>
        <taxon>Pyrobaculum</taxon>
    </lineage>
</organism>
<dbReference type="OrthoDB" id="111592at2157"/>
<dbReference type="RefSeq" id="WP_012350261.1">
    <property type="nucleotide sequence ID" value="NC_010525.1"/>
</dbReference>
<sequence>MSKALAFHGYRSSPSNIQWLTRPLADAGFDVVTPHVREVEDGYEAGLRELPAAVAAGHSMGGTVALLLAARNPGAVKCVVAVAAPVDRRLQMQYMLQSGDAYLRRLANELASLGSKLDQTSPSRFIGPGMPPVLYIRGTEDRVVPRTHVDILAGLSDKFNFPLEVVEVPGMGHSPQGEELQGRVASAVLKFVERCR</sequence>
<name>B1YDH8_PYRNV</name>
<protein>
    <recommendedName>
        <fullName evidence="3">Dipeptidyl aminopeptidase/acylaminoacyl-peptidase-like protein</fullName>
    </recommendedName>
</protein>